<feature type="transmembrane region" description="Helical" evidence="1">
    <location>
        <begin position="45"/>
        <end position="69"/>
    </location>
</feature>
<proteinExistence type="predicted"/>
<keyword evidence="1" id="KW-0812">Transmembrane</keyword>
<keyword evidence="3" id="KW-1185">Reference proteome</keyword>
<feature type="transmembrane region" description="Helical" evidence="1">
    <location>
        <begin position="81"/>
        <end position="104"/>
    </location>
</feature>
<dbReference type="Proteomes" id="UP000320216">
    <property type="component" value="Chromosome"/>
</dbReference>
<evidence type="ECO:0000256" key="1">
    <source>
        <dbReference type="SAM" id="Phobius"/>
    </source>
</evidence>
<accession>A0A5B8LZ59</accession>
<evidence type="ECO:0000313" key="3">
    <source>
        <dbReference type="Proteomes" id="UP000320216"/>
    </source>
</evidence>
<name>A0A5B8LZ59_9MICO</name>
<gene>
    <name evidence="2" type="ORF">FPZ11_01435</name>
</gene>
<keyword evidence="1" id="KW-0472">Membrane</keyword>
<keyword evidence="1" id="KW-1133">Transmembrane helix</keyword>
<evidence type="ECO:0000313" key="2">
    <source>
        <dbReference type="EMBL" id="QDZ13637.1"/>
    </source>
</evidence>
<reference evidence="2 3" key="1">
    <citation type="submission" date="2019-07" db="EMBL/GenBank/DDBJ databases">
        <title>Full genome sequence of Humibacter sp. WJ7-1.</title>
        <authorList>
            <person name="Im W.-T."/>
        </authorList>
    </citation>
    <scope>NUCLEOTIDE SEQUENCE [LARGE SCALE GENOMIC DNA]</scope>
    <source>
        <strain evidence="2 3">WJ7-1</strain>
    </source>
</reference>
<organism evidence="2 3">
    <name type="scientific">Humibacter ginsenosidimutans</name>
    <dbReference type="NCBI Taxonomy" id="2599293"/>
    <lineage>
        <taxon>Bacteria</taxon>
        <taxon>Bacillati</taxon>
        <taxon>Actinomycetota</taxon>
        <taxon>Actinomycetes</taxon>
        <taxon>Micrococcales</taxon>
        <taxon>Microbacteriaceae</taxon>
        <taxon>Humibacter</taxon>
    </lineage>
</organism>
<protein>
    <submittedName>
        <fullName evidence="2">Uncharacterized protein</fullName>
    </submittedName>
</protein>
<dbReference type="EMBL" id="CP042305">
    <property type="protein sequence ID" value="QDZ13637.1"/>
    <property type="molecule type" value="Genomic_DNA"/>
</dbReference>
<dbReference type="RefSeq" id="WP_146317755.1">
    <property type="nucleotide sequence ID" value="NZ_CP042305.1"/>
</dbReference>
<sequence>MMNAGRAGSSRVPAPWSRRENVAAVLLGIVVFAAIGLFVPIPSLAWFLVMAALLVVVGIASIVTGVVVLAQTSRSRRSIAVGLGAVMVPPFFWWGLASGSLLLLHDLRL</sequence>
<dbReference type="AlphaFoldDB" id="A0A5B8LZ59"/>
<dbReference type="KEGG" id="huw:FPZ11_01435"/>
<feature type="transmembrane region" description="Helical" evidence="1">
    <location>
        <begin position="21"/>
        <end position="39"/>
    </location>
</feature>